<dbReference type="EMBL" id="HACA01004359">
    <property type="protein sequence ID" value="CDW21720.1"/>
    <property type="molecule type" value="Transcribed_RNA"/>
</dbReference>
<evidence type="ECO:0000313" key="1">
    <source>
        <dbReference type="EMBL" id="CDW21720.1"/>
    </source>
</evidence>
<proteinExistence type="predicted"/>
<organism evidence="1">
    <name type="scientific">Lepeophtheirus salmonis</name>
    <name type="common">Salmon louse</name>
    <name type="synonym">Caligus salmonis</name>
    <dbReference type="NCBI Taxonomy" id="72036"/>
    <lineage>
        <taxon>Eukaryota</taxon>
        <taxon>Metazoa</taxon>
        <taxon>Ecdysozoa</taxon>
        <taxon>Arthropoda</taxon>
        <taxon>Crustacea</taxon>
        <taxon>Multicrustacea</taxon>
        <taxon>Hexanauplia</taxon>
        <taxon>Copepoda</taxon>
        <taxon>Siphonostomatoida</taxon>
        <taxon>Caligidae</taxon>
        <taxon>Lepeophtheirus</taxon>
    </lineage>
</organism>
<reference evidence="1" key="1">
    <citation type="submission" date="2014-05" db="EMBL/GenBank/DDBJ databases">
        <authorList>
            <person name="Chronopoulou M."/>
        </authorList>
    </citation>
    <scope>NUCLEOTIDE SEQUENCE</scope>
    <source>
        <tissue evidence="1">Whole organism</tissue>
    </source>
</reference>
<accession>A0A0K2T7C9</accession>
<dbReference type="AlphaFoldDB" id="A0A0K2T7C9"/>
<protein>
    <submittedName>
        <fullName evidence="1">Uncharacterized protein</fullName>
    </submittedName>
</protein>
<name>A0A0K2T7C9_LEPSM</name>
<sequence>MNTINMPLQASRLCKRTKTVTTLEFFNLLMNTFNMSLQVSRVCKRTRAVTTWEFFNLFITINIHLHVFKVSRTRSH</sequence>